<accession>A0ABR2YEJ4</accession>
<feature type="region of interest" description="Disordered" evidence="1">
    <location>
        <begin position="186"/>
        <end position="210"/>
    </location>
</feature>
<name>A0ABR2YEJ4_9CHLO</name>
<evidence type="ECO:0000313" key="3">
    <source>
        <dbReference type="Proteomes" id="UP001491310"/>
    </source>
</evidence>
<reference evidence="2 3" key="1">
    <citation type="journal article" date="2024" name="Nat. Commun.">
        <title>Phylogenomics reveals the evolutionary origins of lichenization in chlorophyte algae.</title>
        <authorList>
            <person name="Puginier C."/>
            <person name="Libourel C."/>
            <person name="Otte J."/>
            <person name="Skaloud P."/>
            <person name="Haon M."/>
            <person name="Grisel S."/>
            <person name="Petersen M."/>
            <person name="Berrin J.G."/>
            <person name="Delaux P.M."/>
            <person name="Dal Grande F."/>
            <person name="Keller J."/>
        </authorList>
    </citation>
    <scope>NUCLEOTIDE SEQUENCE [LARGE SCALE GENOMIC DNA]</scope>
    <source>
        <strain evidence="2 3">SAG 216-7</strain>
    </source>
</reference>
<protein>
    <submittedName>
        <fullName evidence="2">Uncharacterized protein</fullName>
    </submittedName>
</protein>
<gene>
    <name evidence="2" type="ORF">WJX75_009100</name>
</gene>
<organism evidence="2 3">
    <name type="scientific">Coccomyxa subellipsoidea</name>
    <dbReference type="NCBI Taxonomy" id="248742"/>
    <lineage>
        <taxon>Eukaryota</taxon>
        <taxon>Viridiplantae</taxon>
        <taxon>Chlorophyta</taxon>
        <taxon>core chlorophytes</taxon>
        <taxon>Trebouxiophyceae</taxon>
        <taxon>Trebouxiophyceae incertae sedis</taxon>
        <taxon>Coccomyxaceae</taxon>
        <taxon>Coccomyxa</taxon>
    </lineage>
</organism>
<proteinExistence type="predicted"/>
<evidence type="ECO:0000313" key="2">
    <source>
        <dbReference type="EMBL" id="KAK9903571.1"/>
    </source>
</evidence>
<dbReference type="Proteomes" id="UP001491310">
    <property type="component" value="Unassembled WGS sequence"/>
</dbReference>
<keyword evidence="3" id="KW-1185">Reference proteome</keyword>
<comment type="caution">
    <text evidence="2">The sequence shown here is derived from an EMBL/GenBank/DDBJ whole genome shotgun (WGS) entry which is preliminary data.</text>
</comment>
<sequence>MVIPLWGKIVALSLAKKVTILVVAKLYGFPRLYRRSQKLVRYLARDSDQKQWWSGYVRNTFRLPEHVVKRWHGQPSAAVIESLPAHNAAKDSRGKLYSFASSPLVAASRQQVQIKLRAGRLRWHSMKERGSLVKQASVQHLQSVSGRIQSLAAHTPADVATMQFLRKARQAYNFVPAIAASDSRARRLSKPSTLASANAESDVQEKSDNNWDSPFEALKAAVTEGNATLAYRDADDEEEETWEDLLEMEENVWDPHAAQADVLDEFLELPAEGVREAPASQEVPSVTMTMLREWMDRDAEAVCILDVSPSTSNNR</sequence>
<feature type="compositionally biased region" description="Polar residues" evidence="1">
    <location>
        <begin position="190"/>
        <end position="201"/>
    </location>
</feature>
<dbReference type="EMBL" id="JALJOT010000014">
    <property type="protein sequence ID" value="KAK9903571.1"/>
    <property type="molecule type" value="Genomic_DNA"/>
</dbReference>
<evidence type="ECO:0000256" key="1">
    <source>
        <dbReference type="SAM" id="MobiDB-lite"/>
    </source>
</evidence>